<gene>
    <name evidence="2" type="ORF">KIPB_008428</name>
</gene>
<proteinExistence type="predicted"/>
<evidence type="ECO:0000256" key="1">
    <source>
        <dbReference type="SAM" id="Phobius"/>
    </source>
</evidence>
<protein>
    <submittedName>
        <fullName evidence="2">Uncharacterized protein</fullName>
    </submittedName>
</protein>
<dbReference type="EMBL" id="BDIP01002609">
    <property type="protein sequence ID" value="GIQ86553.1"/>
    <property type="molecule type" value="Genomic_DNA"/>
</dbReference>
<dbReference type="AlphaFoldDB" id="A0A9K3CZZ6"/>
<comment type="caution">
    <text evidence="2">The sequence shown here is derived from an EMBL/GenBank/DDBJ whole genome shotgun (WGS) entry which is preliminary data.</text>
</comment>
<accession>A0A9K3CZZ6</accession>
<feature type="transmembrane region" description="Helical" evidence="1">
    <location>
        <begin position="31"/>
        <end position="54"/>
    </location>
</feature>
<keyword evidence="1" id="KW-0812">Transmembrane</keyword>
<name>A0A9K3CZZ6_9EUKA</name>
<feature type="transmembrane region" description="Helical" evidence="1">
    <location>
        <begin position="74"/>
        <end position="94"/>
    </location>
</feature>
<keyword evidence="1" id="KW-0472">Membrane</keyword>
<dbReference type="Proteomes" id="UP000265618">
    <property type="component" value="Unassembled WGS sequence"/>
</dbReference>
<keyword evidence="1" id="KW-1133">Transmembrane helix</keyword>
<sequence length="146" mass="15696">MSEAESLKGNESPVTNDTPQRIMFIDMLRGAAIYFVAIAHSFIYPVFGGVGVLLDKVPQSVVVALMPLALVMTWAAAFAGISGCATAYVILTGFRRGRTRKSAMRSVLSSFLILMCLHVLFLQLLTHVIDDGTGAVKYSIITGISP</sequence>
<evidence type="ECO:0000313" key="3">
    <source>
        <dbReference type="Proteomes" id="UP000265618"/>
    </source>
</evidence>
<reference evidence="2 3" key="1">
    <citation type="journal article" date="2018" name="PLoS ONE">
        <title>The draft genome of Kipferlia bialata reveals reductive genome evolution in fornicate parasites.</title>
        <authorList>
            <person name="Tanifuji G."/>
            <person name="Takabayashi S."/>
            <person name="Kume K."/>
            <person name="Takagi M."/>
            <person name="Nakayama T."/>
            <person name="Kamikawa R."/>
            <person name="Inagaki Y."/>
            <person name="Hashimoto T."/>
        </authorList>
    </citation>
    <scope>NUCLEOTIDE SEQUENCE [LARGE SCALE GENOMIC DNA]</scope>
    <source>
        <strain evidence="2">NY0173</strain>
    </source>
</reference>
<keyword evidence="3" id="KW-1185">Reference proteome</keyword>
<evidence type="ECO:0000313" key="2">
    <source>
        <dbReference type="EMBL" id="GIQ86553.1"/>
    </source>
</evidence>
<organism evidence="2 3">
    <name type="scientific">Kipferlia bialata</name>
    <dbReference type="NCBI Taxonomy" id="797122"/>
    <lineage>
        <taxon>Eukaryota</taxon>
        <taxon>Metamonada</taxon>
        <taxon>Carpediemonas-like organisms</taxon>
        <taxon>Kipferlia</taxon>
    </lineage>
</organism>
<feature type="transmembrane region" description="Helical" evidence="1">
    <location>
        <begin position="106"/>
        <end position="129"/>
    </location>
</feature>